<dbReference type="Pfam" id="PF00732">
    <property type="entry name" value="GMC_oxred_N"/>
    <property type="match status" value="1"/>
</dbReference>
<evidence type="ECO:0000256" key="4">
    <source>
        <dbReference type="RuleBase" id="RU003968"/>
    </source>
</evidence>
<dbReference type="EMBL" id="HBUF01391093">
    <property type="protein sequence ID" value="CAG6733899.1"/>
    <property type="molecule type" value="Transcribed_RNA"/>
</dbReference>
<dbReference type="EMBL" id="HBUF01582730">
    <property type="protein sequence ID" value="CAG6770745.1"/>
    <property type="molecule type" value="Transcribed_RNA"/>
</dbReference>
<dbReference type="Pfam" id="PF05199">
    <property type="entry name" value="GMC_oxred_C"/>
    <property type="match status" value="1"/>
</dbReference>
<evidence type="ECO:0000259" key="7">
    <source>
        <dbReference type="PROSITE" id="PS00624"/>
    </source>
</evidence>
<feature type="active site" description="Proton donor" evidence="2">
    <location>
        <position position="525"/>
    </location>
</feature>
<keyword evidence="4" id="KW-0285">Flavoprotein</keyword>
<dbReference type="SUPFAM" id="SSF54373">
    <property type="entry name" value="FAD-linked reductases, C-terminal domain"/>
    <property type="match status" value="1"/>
</dbReference>
<dbReference type="InterPro" id="IPR036188">
    <property type="entry name" value="FAD/NAD-bd_sf"/>
</dbReference>
<dbReference type="EMBL" id="HBUF01391091">
    <property type="protein sequence ID" value="CAG6733897.1"/>
    <property type="molecule type" value="Transcribed_RNA"/>
</dbReference>
<dbReference type="SUPFAM" id="SSF51905">
    <property type="entry name" value="FAD/NAD(P)-binding domain"/>
    <property type="match status" value="1"/>
</dbReference>
<dbReference type="Gene3D" id="3.50.50.60">
    <property type="entry name" value="FAD/NAD(P)-binding domain"/>
    <property type="match status" value="1"/>
</dbReference>
<dbReference type="PANTHER" id="PTHR11552:SF227">
    <property type="entry name" value="GLUCOSE DEHYDROGENASE [FAD, QUINONE]-LIKE PROTEIN"/>
    <property type="match status" value="1"/>
</dbReference>
<feature type="chain" id="PRO_5036262439" evidence="5">
    <location>
        <begin position="23"/>
        <end position="599"/>
    </location>
</feature>
<comment type="cofactor">
    <cofactor evidence="3">
        <name>FAD</name>
        <dbReference type="ChEBI" id="CHEBI:57692"/>
    </cofactor>
</comment>
<name>A0A8D8X057_9HEMI</name>
<comment type="similarity">
    <text evidence="1 4">Belongs to the GMC oxidoreductase family.</text>
</comment>
<feature type="domain" description="Glucose-methanol-choline oxidoreductase N-terminal" evidence="7">
    <location>
        <begin position="287"/>
        <end position="301"/>
    </location>
</feature>
<keyword evidence="5" id="KW-0732">Signal</keyword>
<dbReference type="GO" id="GO:0050660">
    <property type="term" value="F:flavin adenine dinucleotide binding"/>
    <property type="evidence" value="ECO:0007669"/>
    <property type="project" value="InterPro"/>
</dbReference>
<feature type="active site" description="Proton acceptor" evidence="2">
    <location>
        <position position="569"/>
    </location>
</feature>
<organism evidence="8">
    <name type="scientific">Cacopsylla melanoneura</name>
    <dbReference type="NCBI Taxonomy" id="428564"/>
    <lineage>
        <taxon>Eukaryota</taxon>
        <taxon>Metazoa</taxon>
        <taxon>Ecdysozoa</taxon>
        <taxon>Arthropoda</taxon>
        <taxon>Hexapoda</taxon>
        <taxon>Insecta</taxon>
        <taxon>Pterygota</taxon>
        <taxon>Neoptera</taxon>
        <taxon>Paraneoptera</taxon>
        <taxon>Hemiptera</taxon>
        <taxon>Sternorrhyncha</taxon>
        <taxon>Psylloidea</taxon>
        <taxon>Psyllidae</taxon>
        <taxon>Psyllinae</taxon>
        <taxon>Cacopsylla</taxon>
    </lineage>
</organism>
<dbReference type="EMBL" id="HBUF01391092">
    <property type="protein sequence ID" value="CAG6733898.1"/>
    <property type="molecule type" value="Transcribed_RNA"/>
</dbReference>
<dbReference type="PROSITE" id="PS00623">
    <property type="entry name" value="GMC_OXRED_1"/>
    <property type="match status" value="1"/>
</dbReference>
<dbReference type="EMBL" id="HBUF01240794">
    <property type="protein sequence ID" value="CAG6676894.1"/>
    <property type="molecule type" value="Transcribed_RNA"/>
</dbReference>
<evidence type="ECO:0000256" key="2">
    <source>
        <dbReference type="PIRSR" id="PIRSR000137-1"/>
    </source>
</evidence>
<sequence>MLQMISIIPALVTTMILSLADAGVNDSDSKFDFIIVGGGSAGSVLANRLSEEMDWQILLIEAGGEPLPETEIPSNWHNMIKSSQDWGYRTQPDSRMFFGLENKTNYWPRGKGLGGSSIINAMLYQRGNDRDYNEWERAGNPGWGFKNILPYFLKSEDFQDISRQDPAFHNTGGYLTVSPRLSPDEAVKVIESAAKEMKIATMFDVNRDQYIGFGPFDTTTRYGLRCSTSKAFLEPARLRKNLVIWKNVQVTKVLIDKKLKAYGVEYVDSQGKVCHVNSTREVLLSAGSVGSPQILMLSGIGIQKHLKEKNIPVLKDLPVGANLQDHVCFPGVVFSANKDPAMTLQYQKYLQVAAWKGISTIEVAKVVGFINTKNKSQYPNIEFLTIRIPMNAKKMNNDKSVIGSIFVFSDKVSKHHDYLNFNSDLLYMMPILIKPKSRGKILLRDNNYKTKPDIYPNYFSDVNGEDLDTMIEAIDFLIAMNDTDSFRKNNLTLERVDYPACSKHNLTSLDYWECSLSQVAGTFWHPTGTCKMGPKDDPTSVVDPTLKVIGITGLRVIDASIMPTIVSAHTNAPSIMIGEKGADLIKLTHGKYIGPLLSY</sequence>
<keyword evidence="3 4" id="KW-0274">FAD</keyword>
<dbReference type="EMBL" id="HBUF01582728">
    <property type="protein sequence ID" value="CAG6770743.1"/>
    <property type="molecule type" value="Transcribed_RNA"/>
</dbReference>
<evidence type="ECO:0000256" key="3">
    <source>
        <dbReference type="PIRSR" id="PIRSR000137-2"/>
    </source>
</evidence>
<dbReference type="PIRSF" id="PIRSF000137">
    <property type="entry name" value="Alcohol_oxidase"/>
    <property type="match status" value="1"/>
</dbReference>
<accession>A0A8D8X057</accession>
<dbReference type="InterPro" id="IPR000172">
    <property type="entry name" value="GMC_OxRdtase_N"/>
</dbReference>
<dbReference type="GO" id="GO:0016614">
    <property type="term" value="F:oxidoreductase activity, acting on CH-OH group of donors"/>
    <property type="evidence" value="ECO:0007669"/>
    <property type="project" value="InterPro"/>
</dbReference>
<evidence type="ECO:0000256" key="5">
    <source>
        <dbReference type="SAM" id="SignalP"/>
    </source>
</evidence>
<dbReference type="InterPro" id="IPR012132">
    <property type="entry name" value="GMC_OxRdtase"/>
</dbReference>
<dbReference type="InterPro" id="IPR007867">
    <property type="entry name" value="GMC_OxRtase_C"/>
</dbReference>
<feature type="binding site" evidence="3">
    <location>
        <position position="250"/>
    </location>
    <ligand>
        <name>FAD</name>
        <dbReference type="ChEBI" id="CHEBI:57692"/>
    </ligand>
</feature>
<evidence type="ECO:0000256" key="1">
    <source>
        <dbReference type="ARBA" id="ARBA00010790"/>
    </source>
</evidence>
<dbReference type="EMBL" id="HBUF01240793">
    <property type="protein sequence ID" value="CAG6676893.1"/>
    <property type="molecule type" value="Transcribed_RNA"/>
</dbReference>
<dbReference type="PANTHER" id="PTHR11552">
    <property type="entry name" value="GLUCOSE-METHANOL-CHOLINE GMC OXIDOREDUCTASE"/>
    <property type="match status" value="1"/>
</dbReference>
<dbReference type="PROSITE" id="PS00624">
    <property type="entry name" value="GMC_OXRED_2"/>
    <property type="match status" value="1"/>
</dbReference>
<dbReference type="EMBL" id="HBUF01582729">
    <property type="protein sequence ID" value="CAG6770744.1"/>
    <property type="molecule type" value="Transcribed_RNA"/>
</dbReference>
<feature type="binding site" evidence="3">
    <location>
        <begin position="524"/>
        <end position="525"/>
    </location>
    <ligand>
        <name>FAD</name>
        <dbReference type="ChEBI" id="CHEBI:57692"/>
    </ligand>
</feature>
<dbReference type="Gene3D" id="3.30.560.10">
    <property type="entry name" value="Glucose Oxidase, domain 3"/>
    <property type="match status" value="1"/>
</dbReference>
<evidence type="ECO:0000313" key="8">
    <source>
        <dbReference type="EMBL" id="CAG6676894.1"/>
    </source>
</evidence>
<feature type="signal peptide" evidence="5">
    <location>
        <begin position="1"/>
        <end position="22"/>
    </location>
</feature>
<reference evidence="8" key="1">
    <citation type="submission" date="2021-05" db="EMBL/GenBank/DDBJ databases">
        <authorList>
            <person name="Alioto T."/>
            <person name="Alioto T."/>
            <person name="Gomez Garrido J."/>
        </authorList>
    </citation>
    <scope>NUCLEOTIDE SEQUENCE</scope>
</reference>
<proteinExistence type="inferred from homology"/>
<feature type="domain" description="Glucose-methanol-choline oxidoreductase N-terminal" evidence="6">
    <location>
        <begin position="110"/>
        <end position="133"/>
    </location>
</feature>
<evidence type="ECO:0000259" key="6">
    <source>
        <dbReference type="PROSITE" id="PS00623"/>
    </source>
</evidence>
<dbReference type="AlphaFoldDB" id="A0A8D8X057"/>
<protein>
    <submittedName>
        <fullName evidence="8">Glucose dehydrogenase [FAD, quinone]</fullName>
    </submittedName>
</protein>